<evidence type="ECO:0000256" key="1">
    <source>
        <dbReference type="SAM" id="Coils"/>
    </source>
</evidence>
<name>A0ABQ6F169_9VIBR</name>
<keyword evidence="3" id="KW-1185">Reference proteome</keyword>
<reference evidence="3" key="1">
    <citation type="journal article" date="2019" name="Int. J. Syst. Evol. Microbiol.">
        <title>The Global Catalogue of Microorganisms (GCM) 10K type strain sequencing project: providing services to taxonomists for standard genome sequencing and annotation.</title>
        <authorList>
            <consortium name="The Broad Institute Genomics Platform"/>
            <consortium name="The Broad Institute Genome Sequencing Center for Infectious Disease"/>
            <person name="Wu L."/>
            <person name="Ma J."/>
        </authorList>
    </citation>
    <scope>NUCLEOTIDE SEQUENCE [LARGE SCALE GENOMIC DNA]</scope>
    <source>
        <strain evidence="3">NBRC 108723</strain>
    </source>
</reference>
<dbReference type="RefSeq" id="WP_284193056.1">
    <property type="nucleotide sequence ID" value="NZ_BSPW01000067.1"/>
</dbReference>
<protein>
    <submittedName>
        <fullName evidence="2">Uncharacterized protein</fullName>
    </submittedName>
</protein>
<feature type="coiled-coil region" evidence="1">
    <location>
        <begin position="738"/>
        <end position="780"/>
    </location>
</feature>
<evidence type="ECO:0000313" key="3">
    <source>
        <dbReference type="Proteomes" id="UP001157138"/>
    </source>
</evidence>
<comment type="caution">
    <text evidence="2">The sequence shown here is derived from an EMBL/GenBank/DDBJ whole genome shotgun (WGS) entry which is preliminary data.</text>
</comment>
<keyword evidence="1" id="KW-0175">Coiled coil</keyword>
<proteinExistence type="predicted"/>
<dbReference type="EMBL" id="BSPW01000067">
    <property type="protein sequence ID" value="GLT19195.1"/>
    <property type="molecule type" value="Genomic_DNA"/>
</dbReference>
<organism evidence="2 3">
    <name type="scientific">Vibrio zhanjiangensis</name>
    <dbReference type="NCBI Taxonomy" id="1046128"/>
    <lineage>
        <taxon>Bacteria</taxon>
        <taxon>Pseudomonadati</taxon>
        <taxon>Pseudomonadota</taxon>
        <taxon>Gammaproteobacteria</taxon>
        <taxon>Vibrionales</taxon>
        <taxon>Vibrionaceae</taxon>
        <taxon>Vibrio</taxon>
    </lineage>
</organism>
<gene>
    <name evidence="2" type="ORF">GCM10007938_29770</name>
</gene>
<evidence type="ECO:0000313" key="2">
    <source>
        <dbReference type="EMBL" id="GLT19195.1"/>
    </source>
</evidence>
<accession>A0ABQ6F169</accession>
<dbReference type="Proteomes" id="UP001157138">
    <property type="component" value="Unassembled WGS sequence"/>
</dbReference>
<sequence length="858" mass="97941">MQKIDTGFLTLRSVNERLPTYKLPSFAQSIARITHRKNDANKVKLAAIKKDISRHVDTLKLNQEDKASLISDSLSLKEARVLEKELGRLSKLDELAKDHQSRAEKYIQDTAFLSKVGARQQTTTGLEINGNIDASGVKVLSKTFGIEFGQRFDNNDEGSVRVNNVKRIMARLWTGLSFKVSDHVELGAGVQTQLSTTQTQYKKFTNHKELAHYLARKSSSKLTQQKQKALNAKLTVAPLLSEHVTNIDSKKVDHLYQSMRPEHRKTYKHGIKNRHTSEAEVNATAKFAMTPRYSLVAQAALRTAKSKESTVETVYEELTQHLTQPEHITELAPFLNAFLPKIDQPKEWMAFSEQLEKDINDYSDTVKQHDYMKSTKRWNASHECNKHRLEDKYGNIGRHQQLQFFHLCYAWLNASALQLNTSSKPSENGFMGFANRVKQALQNVDFDYSVTRLNRLTKVTQHVLETKKDLNQTASVQVGPIALTIHERERHFSHPSRVRCGDYRDVNVTLSASTNLTELLQLPALRQQLDQALADHQLDSVVDLSTLLQLDLTGLVTVQQRWFRPDAKNLIFDNQEQKQFTRYYVGTDVVASSSATAQSGAGFSLDTSLRYHQRQQQVIGENIHPKDFIYTLVRFNKLYKDAGKDLSSPNNPWSDFVQSHKDSYHDMFIALANQEGAVTEQAKTLLEQAQKEGRALISKSEFFDQMRTYLEAANTESYLKAESEETVHLNKVYEDAYLEEKNEEMAYLEALNEATQSEEKNEEAARLDQLNREAAYLNAANNSRNLEDIFAQTLIALNQLLISQFIKTEKLHKATWIKKPFKVKPSHALSKKTRIAKALKLQRKARVMKETVTPRKNT</sequence>